<keyword evidence="1" id="KW-1133">Transmembrane helix</keyword>
<dbReference type="EMBL" id="FNBW01000011">
    <property type="protein sequence ID" value="SDG16139.1"/>
    <property type="molecule type" value="Genomic_DNA"/>
</dbReference>
<dbReference type="OrthoDB" id="7552220at2"/>
<evidence type="ECO:0000313" key="4">
    <source>
        <dbReference type="Proteomes" id="UP000198615"/>
    </source>
</evidence>
<dbReference type="RefSeq" id="WP_093152409.1">
    <property type="nucleotide sequence ID" value="NZ_FNBW01000011.1"/>
</dbReference>
<evidence type="ECO:0000313" key="3">
    <source>
        <dbReference type="EMBL" id="SDG16139.1"/>
    </source>
</evidence>
<keyword evidence="4" id="KW-1185">Reference proteome</keyword>
<keyword evidence="1" id="KW-0812">Transmembrane</keyword>
<feature type="transmembrane region" description="Helical" evidence="1">
    <location>
        <begin position="20"/>
        <end position="41"/>
    </location>
</feature>
<reference evidence="3 4" key="1">
    <citation type="submission" date="2016-10" db="EMBL/GenBank/DDBJ databases">
        <authorList>
            <person name="Varghese N."/>
            <person name="Submissions S."/>
        </authorList>
    </citation>
    <scope>NUCLEOTIDE SEQUENCE [LARGE SCALE GENOMIC DNA]</scope>
    <source>
        <strain evidence="3 4">DSM 18839</strain>
    </source>
</reference>
<comment type="caution">
    <text evidence="3">The sequence shown here is derived from an EMBL/GenBank/DDBJ whole genome shotgun (WGS) entry which is preliminary data.</text>
</comment>
<feature type="domain" description="Polysaccharide lyase 14" evidence="2">
    <location>
        <begin position="119"/>
        <end position="311"/>
    </location>
</feature>
<dbReference type="PANTHER" id="PTHR40124">
    <property type="match status" value="1"/>
</dbReference>
<dbReference type="Proteomes" id="UP000198615">
    <property type="component" value="Unassembled WGS sequence"/>
</dbReference>
<dbReference type="InterPro" id="IPR048958">
    <property type="entry name" value="Polysacc_lyase_14"/>
</dbReference>
<keyword evidence="1" id="KW-0472">Membrane</keyword>
<name>A0A8G2BK52_9PROT</name>
<proteinExistence type="predicted"/>
<dbReference type="PANTHER" id="PTHR40124:SF1">
    <property type="entry name" value="DISAGGREGATASE RELATED REPEAT PROTEIN"/>
    <property type="match status" value="1"/>
</dbReference>
<sequence length="319" mass="34533">MGQRFENLRSALTGRGPNAALPAIAIAAAAGVAAGAVFGLSGPASSGGLPKIDKKASEPTEMTAPCATRYGRAWSMDLPDETVGKKEMEDFLSGRARKIDRVWGVEENIAIDRGERGGRMTVRYPKGSINPSSKDERPLGGAGFVARLLPEDTSKACLRYRLRFEDGFEFVRGGKLPGLYGGEAPSGGEEVDGTKGFSMRLMWRRDGEGEVYAYVANKNSDYGASIGRGNWTFEPGRWVEIQEEVILNEPGAADGIVRLWVDGRQVIEQRDLVYRTVDGVGIDGLMFSTFFGGSSPKWASPKDQSIAFDGFELFAGENR</sequence>
<dbReference type="Pfam" id="PF21294">
    <property type="entry name" value="Polysacc_lyase_14"/>
    <property type="match status" value="1"/>
</dbReference>
<evidence type="ECO:0000256" key="1">
    <source>
        <dbReference type="SAM" id="Phobius"/>
    </source>
</evidence>
<accession>A0A8G2BK52</accession>
<dbReference type="AlphaFoldDB" id="A0A8G2BK52"/>
<protein>
    <recommendedName>
        <fullName evidence="2">Polysaccharide lyase 14 domain-containing protein</fullName>
    </recommendedName>
</protein>
<dbReference type="Gene3D" id="2.60.120.200">
    <property type="match status" value="1"/>
</dbReference>
<gene>
    <name evidence="3" type="ORF">SAMN05660686_03564</name>
</gene>
<evidence type="ECO:0000259" key="2">
    <source>
        <dbReference type="Pfam" id="PF21294"/>
    </source>
</evidence>
<organism evidence="3 4">
    <name type="scientific">Thalassobaculum litoreum DSM 18839</name>
    <dbReference type="NCBI Taxonomy" id="1123362"/>
    <lineage>
        <taxon>Bacteria</taxon>
        <taxon>Pseudomonadati</taxon>
        <taxon>Pseudomonadota</taxon>
        <taxon>Alphaproteobacteria</taxon>
        <taxon>Rhodospirillales</taxon>
        <taxon>Thalassobaculaceae</taxon>
        <taxon>Thalassobaculum</taxon>
    </lineage>
</organism>